<comment type="subcellular location">
    <subcellularLocation>
        <location evidence="3">Cytoplasm</location>
    </subcellularLocation>
</comment>
<dbReference type="HAMAP" id="MF_00242">
    <property type="entry name" value="Arg_deiminase"/>
    <property type="match status" value="1"/>
</dbReference>
<feature type="active site" description="Amidino-cysteine intermediate" evidence="3">
    <location>
        <position position="410"/>
    </location>
</feature>
<reference evidence="4 5" key="1">
    <citation type="submission" date="2021-06" db="EMBL/GenBank/DDBJ databases">
        <title>Genome-based taxonomic framework of Microbacterium strains isolated from marine environment, the description of four new species and reclassification of four preexisting species.</title>
        <authorList>
            <person name="Lee S.D."/>
            <person name="Kim S.-M."/>
            <person name="Byeon Y.-S."/>
            <person name="Yang H.L."/>
            <person name="Kim I.S."/>
        </authorList>
    </citation>
    <scope>NUCLEOTIDE SEQUENCE [LARGE SCALE GENOMIC DNA]</scope>
    <source>
        <strain evidence="4 5">SSW1-49</strain>
    </source>
</reference>
<dbReference type="Gene3D" id="1.10.3930.10">
    <property type="entry name" value="Arginine deiminase"/>
    <property type="match status" value="1"/>
</dbReference>
<gene>
    <name evidence="3" type="primary">arcA</name>
    <name evidence="4" type="ORF">KZC51_11665</name>
</gene>
<keyword evidence="5" id="KW-1185">Reference proteome</keyword>
<dbReference type="Gene3D" id="3.75.10.10">
    <property type="entry name" value="L-arginine/glycine Amidinotransferase, Chain A"/>
    <property type="match status" value="1"/>
</dbReference>
<dbReference type="PRINTS" id="PR01466">
    <property type="entry name" value="ARGDEIMINASE"/>
</dbReference>
<comment type="caution">
    <text evidence="4">The sequence shown here is derived from an EMBL/GenBank/DDBJ whole genome shotgun (WGS) entry which is preliminary data.</text>
</comment>
<dbReference type="Proteomes" id="UP001300096">
    <property type="component" value="Unassembled WGS sequence"/>
</dbReference>
<dbReference type="EMBL" id="JAHWXN010000001">
    <property type="protein sequence ID" value="MCK2036791.1"/>
    <property type="molecule type" value="Genomic_DNA"/>
</dbReference>
<sequence>MTETRGRSSQIAGYVESVGVHSEVGTLRQVMVHRPGGELDRLTPDNCEAMLFDDVLWSARARAEHDAFVEVLRSHGIVVHYFTDLLAETLAIPDARAFVLDRLCTRDEYGPVLAPAVRGLLDEKEPADLAEALIAGITVDDFRTPSRGSLTWRTRDPDGFVLRPLPNTLFPRDSSAWVFGGVNVNVMAKHARVRETSHVRAIYDHHPLFATANAVRYNTDEDRRSSAIEGGDIHVLGRGTVLVGMGERTTAMAIEILAQALFRSGQAERVIAVPLPRSHAMMHLDTVMTMLDRKTFVLSPSLKGEPLRAHVITRSEDATSLAISDAGDLVPILEEALDIDGIRILTTIEDRRAAAREQWDDANNFLAIAPGVVVGYDRNVATNTMLRKNGIEVITIAGSELGRGRGGSRCMSCPIQRDPA</sequence>
<evidence type="ECO:0000256" key="3">
    <source>
        <dbReference type="HAMAP-Rule" id="MF_00242"/>
    </source>
</evidence>
<name>A0ABT0FFE7_9MICO</name>
<keyword evidence="3" id="KW-0963">Cytoplasm</keyword>
<dbReference type="PANTHER" id="PTHR47271">
    <property type="entry name" value="ARGININE DEIMINASE"/>
    <property type="match status" value="1"/>
</dbReference>
<dbReference type="RefSeq" id="WP_247630135.1">
    <property type="nucleotide sequence ID" value="NZ_JAHWXN010000001.1"/>
</dbReference>
<dbReference type="PANTHER" id="PTHR47271:SF2">
    <property type="entry name" value="ARGININE DEIMINASE"/>
    <property type="match status" value="1"/>
</dbReference>
<protein>
    <recommendedName>
        <fullName evidence="3">Arginine deiminase</fullName>
        <shortName evidence="3">ADI</shortName>
        <ecNumber evidence="3">3.5.3.6</ecNumber>
    </recommendedName>
    <alternativeName>
        <fullName evidence="3">Arginine dihydrolase</fullName>
        <shortName evidence="3">AD</shortName>
    </alternativeName>
</protein>
<evidence type="ECO:0000313" key="5">
    <source>
        <dbReference type="Proteomes" id="UP001300096"/>
    </source>
</evidence>
<evidence type="ECO:0000256" key="1">
    <source>
        <dbReference type="ARBA" id="ARBA00010206"/>
    </source>
</evidence>
<dbReference type="SUPFAM" id="SSF55909">
    <property type="entry name" value="Pentein"/>
    <property type="match status" value="1"/>
</dbReference>
<dbReference type="NCBIfam" id="NF002381">
    <property type="entry name" value="PRK01388.1"/>
    <property type="match status" value="1"/>
</dbReference>
<comment type="catalytic activity">
    <reaction evidence="3">
        <text>L-arginine + H2O = L-citrulline + NH4(+)</text>
        <dbReference type="Rhea" id="RHEA:19597"/>
        <dbReference type="ChEBI" id="CHEBI:15377"/>
        <dbReference type="ChEBI" id="CHEBI:28938"/>
        <dbReference type="ChEBI" id="CHEBI:32682"/>
        <dbReference type="ChEBI" id="CHEBI:57743"/>
        <dbReference type="EC" id="3.5.3.6"/>
    </reaction>
</comment>
<dbReference type="InterPro" id="IPR003876">
    <property type="entry name" value="Arg_deiminase"/>
</dbReference>
<keyword evidence="3" id="KW-0056">Arginine metabolism</keyword>
<proteinExistence type="inferred from homology"/>
<dbReference type="GO" id="GO:0016990">
    <property type="term" value="F:arginine deiminase activity"/>
    <property type="evidence" value="ECO:0007669"/>
    <property type="project" value="UniProtKB-EC"/>
</dbReference>
<comment type="similarity">
    <text evidence="1 3">Belongs to the arginine deiminase family.</text>
</comment>
<organism evidence="4 5">
    <name type="scientific">Microbacterium croceum</name>
    <dbReference type="NCBI Taxonomy" id="2851645"/>
    <lineage>
        <taxon>Bacteria</taxon>
        <taxon>Bacillati</taxon>
        <taxon>Actinomycetota</taxon>
        <taxon>Actinomycetes</taxon>
        <taxon>Micrococcales</taxon>
        <taxon>Microbacteriaceae</taxon>
        <taxon>Microbacterium</taxon>
    </lineage>
</organism>
<dbReference type="Pfam" id="PF02274">
    <property type="entry name" value="ADI"/>
    <property type="match status" value="1"/>
</dbReference>
<dbReference type="EC" id="3.5.3.6" evidence="3"/>
<dbReference type="PIRSF" id="PIRSF006356">
    <property type="entry name" value="Arg_deiminase"/>
    <property type="match status" value="1"/>
</dbReference>
<comment type="pathway">
    <text evidence="3">Amino-acid degradation; L-arginine degradation via ADI pathway; carbamoyl phosphate from L-arginine: step 1/2.</text>
</comment>
<evidence type="ECO:0000256" key="2">
    <source>
        <dbReference type="ARBA" id="ARBA00022801"/>
    </source>
</evidence>
<accession>A0ABT0FFE7</accession>
<evidence type="ECO:0000313" key="4">
    <source>
        <dbReference type="EMBL" id="MCK2036791.1"/>
    </source>
</evidence>
<keyword evidence="2 3" id="KW-0378">Hydrolase</keyword>